<evidence type="ECO:0000259" key="18">
    <source>
        <dbReference type="Pfam" id="PF07687"/>
    </source>
</evidence>
<dbReference type="Gene3D" id="3.40.630.10">
    <property type="entry name" value="Zn peptidases"/>
    <property type="match status" value="2"/>
</dbReference>
<gene>
    <name evidence="19" type="ORF">DFQ07_0222</name>
</gene>
<dbReference type="EC" id="3.4.13.18" evidence="10"/>
<evidence type="ECO:0000256" key="14">
    <source>
        <dbReference type="ARBA" id="ARBA00075285"/>
    </source>
</evidence>
<evidence type="ECO:0000256" key="12">
    <source>
        <dbReference type="ARBA" id="ARBA00061423"/>
    </source>
</evidence>
<proteinExistence type="inferred from homology"/>
<protein>
    <recommendedName>
        <fullName evidence="13">Cytosol non-specific dipeptidase</fullName>
        <ecNumber evidence="10">3.4.13.18</ecNumber>
    </recommendedName>
    <alternativeName>
        <fullName evidence="16">Aminoacyl-histidine dipeptidase</fullName>
    </alternativeName>
    <alternativeName>
        <fullName evidence="15">Beta-alanyl-histidine dipeptidase</fullName>
    </alternativeName>
    <alternativeName>
        <fullName evidence="14">Carnosinase</fullName>
    </alternativeName>
    <alternativeName>
        <fullName evidence="11">Peptidase D</fullName>
    </alternativeName>
    <alternativeName>
        <fullName evidence="17">Xaa-His dipeptidase</fullName>
    </alternativeName>
</protein>
<dbReference type="PRINTS" id="PR00934">
    <property type="entry name" value="XHISDIPTASE"/>
</dbReference>
<name>A0A4R6TK58_9FLAO</name>
<comment type="cofactor">
    <cofactor evidence="1">
        <name>Co(2+)</name>
        <dbReference type="ChEBI" id="CHEBI:48828"/>
    </cofactor>
</comment>
<dbReference type="GO" id="GO:0005829">
    <property type="term" value="C:cytosol"/>
    <property type="evidence" value="ECO:0007669"/>
    <property type="project" value="TreeGrafter"/>
</dbReference>
<dbReference type="GO" id="GO:0070573">
    <property type="term" value="F:metallodipeptidase activity"/>
    <property type="evidence" value="ECO:0007669"/>
    <property type="project" value="TreeGrafter"/>
</dbReference>
<dbReference type="RefSeq" id="WP_133534440.1">
    <property type="nucleotide sequence ID" value="NZ_SNYH01000001.1"/>
</dbReference>
<accession>A0A4R6TK58</accession>
<dbReference type="CDD" id="cd03890">
    <property type="entry name" value="M20_pepD"/>
    <property type="match status" value="1"/>
</dbReference>
<keyword evidence="20" id="KW-1185">Reference proteome</keyword>
<evidence type="ECO:0000256" key="15">
    <source>
        <dbReference type="ARBA" id="ARBA00076004"/>
    </source>
</evidence>
<keyword evidence="4" id="KW-0479">Metal-binding</keyword>
<evidence type="ECO:0000256" key="2">
    <source>
        <dbReference type="ARBA" id="ARBA00001947"/>
    </source>
</evidence>
<dbReference type="InterPro" id="IPR001160">
    <property type="entry name" value="Peptidase_M20C"/>
</dbReference>
<evidence type="ECO:0000256" key="13">
    <source>
        <dbReference type="ARBA" id="ARBA00071271"/>
    </source>
</evidence>
<evidence type="ECO:0000256" key="10">
    <source>
        <dbReference type="ARBA" id="ARBA00038976"/>
    </source>
</evidence>
<dbReference type="InterPro" id="IPR002933">
    <property type="entry name" value="Peptidase_M20"/>
</dbReference>
<dbReference type="FunFam" id="3.40.630.10:FF:000018">
    <property type="entry name" value="Aminoacyl-histidine dipeptidase PepD"/>
    <property type="match status" value="1"/>
</dbReference>
<organism evidence="19 20">
    <name type="scientific">Tenacibaculum caenipelagi</name>
    <dbReference type="NCBI Taxonomy" id="1325435"/>
    <lineage>
        <taxon>Bacteria</taxon>
        <taxon>Pseudomonadati</taxon>
        <taxon>Bacteroidota</taxon>
        <taxon>Flavobacteriia</taxon>
        <taxon>Flavobacteriales</taxon>
        <taxon>Flavobacteriaceae</taxon>
        <taxon>Tenacibaculum</taxon>
    </lineage>
</organism>
<evidence type="ECO:0000313" key="19">
    <source>
        <dbReference type="EMBL" id="TDQ29898.1"/>
    </source>
</evidence>
<dbReference type="PIRSF" id="PIRSF016599">
    <property type="entry name" value="Xaa-His_dipept"/>
    <property type="match status" value="1"/>
</dbReference>
<dbReference type="NCBIfam" id="TIGR01893">
    <property type="entry name" value="aa-his-dipept"/>
    <property type="match status" value="1"/>
</dbReference>
<reference evidence="19 20" key="1">
    <citation type="submission" date="2019-03" db="EMBL/GenBank/DDBJ databases">
        <title>Genomic Encyclopedia of Type Strains, Phase III (KMG-III): the genomes of soil and plant-associated and newly described type strains.</title>
        <authorList>
            <person name="Whitman W."/>
        </authorList>
    </citation>
    <scope>NUCLEOTIDE SEQUENCE [LARGE SCALE GENOMIC DNA]</scope>
    <source>
        <strain evidence="19 20">CECT 8283</strain>
    </source>
</reference>
<evidence type="ECO:0000256" key="6">
    <source>
        <dbReference type="ARBA" id="ARBA00022833"/>
    </source>
</evidence>
<evidence type="ECO:0000256" key="11">
    <source>
        <dbReference type="ARBA" id="ARBA00044252"/>
    </source>
</evidence>
<dbReference type="PANTHER" id="PTHR43501:SF1">
    <property type="entry name" value="CYTOSOL NON-SPECIFIC DIPEPTIDASE"/>
    <property type="match status" value="1"/>
</dbReference>
<sequence length="487" mass="53278">MNSEIRNLEPKAVWKNFADLNAVPRPSKKEERVIQFMVDFGKKLNLETMVDKVGNVIIRKPATSGMEDRKTVVMQSHLDMVHQKNADTVFDFDTEGIKMFVDGDWVKADGTTLGADNGLGVAAIMGILESTDIPHPAIEALFTIDEETGMTGAMGLEGGLLEGEILLNLDTEEDDEIGMGCAGGVDVTATRNYNEEATPENTLAYEISVTGLNGGHSGMDIIKGLGNANKIMNRLLFDGFTNFGLRVAEINGGSLRNAIPRESFSTVVIDAISKEPFLFEIHELIDNIKAEFSTLEPNLSIELKEVEIPETVMDLGVQEGLIKAVYTALNGVYRMSPDIEGLVETSNNIARIIVKNGAIKIGCLTRSSSETNKWDLANSLRSAFELAGFDVEFSGAYPGWLPNVNSEILKTVTNLYEELHNEKPIVAACHAGLECGILGQNYPEMDMVSFGPNIKGAHSPDERAQISSTQKFWKFLLEILKNTPVKN</sequence>
<dbReference type="GO" id="GO:0046872">
    <property type="term" value="F:metal ion binding"/>
    <property type="evidence" value="ECO:0007669"/>
    <property type="project" value="UniProtKB-KW"/>
</dbReference>
<comment type="cofactor">
    <cofactor evidence="2">
        <name>Zn(2+)</name>
        <dbReference type="ChEBI" id="CHEBI:29105"/>
    </cofactor>
</comment>
<dbReference type="PANTHER" id="PTHR43501">
    <property type="entry name" value="CYTOSOL NON-SPECIFIC DIPEPTIDASE"/>
    <property type="match status" value="1"/>
</dbReference>
<evidence type="ECO:0000256" key="7">
    <source>
        <dbReference type="ARBA" id="ARBA00023049"/>
    </source>
</evidence>
<evidence type="ECO:0000256" key="9">
    <source>
        <dbReference type="ARBA" id="ARBA00036421"/>
    </source>
</evidence>
<comment type="caution">
    <text evidence="19">The sequence shown here is derived from an EMBL/GenBank/DDBJ whole genome shotgun (WGS) entry which is preliminary data.</text>
</comment>
<evidence type="ECO:0000256" key="4">
    <source>
        <dbReference type="ARBA" id="ARBA00022723"/>
    </source>
</evidence>
<keyword evidence="7" id="KW-0482">Metalloprotease</keyword>
<evidence type="ECO:0000256" key="3">
    <source>
        <dbReference type="ARBA" id="ARBA00022670"/>
    </source>
</evidence>
<evidence type="ECO:0000256" key="8">
    <source>
        <dbReference type="ARBA" id="ARBA00023285"/>
    </source>
</evidence>
<evidence type="ECO:0000256" key="17">
    <source>
        <dbReference type="ARBA" id="ARBA00078074"/>
    </source>
</evidence>
<keyword evidence="8" id="KW-0170">Cobalt</keyword>
<evidence type="ECO:0000256" key="1">
    <source>
        <dbReference type="ARBA" id="ARBA00001941"/>
    </source>
</evidence>
<keyword evidence="3" id="KW-0645">Protease</keyword>
<dbReference type="AlphaFoldDB" id="A0A4R6TK58"/>
<dbReference type="Pfam" id="PF07687">
    <property type="entry name" value="M20_dimer"/>
    <property type="match status" value="1"/>
</dbReference>
<evidence type="ECO:0000313" key="20">
    <source>
        <dbReference type="Proteomes" id="UP000295390"/>
    </source>
</evidence>
<evidence type="ECO:0000256" key="5">
    <source>
        <dbReference type="ARBA" id="ARBA00022801"/>
    </source>
</evidence>
<keyword evidence="5" id="KW-0378">Hydrolase</keyword>
<dbReference type="InterPro" id="IPR011650">
    <property type="entry name" value="Peptidase_M20_dimer"/>
</dbReference>
<dbReference type="Proteomes" id="UP000295390">
    <property type="component" value="Unassembled WGS sequence"/>
</dbReference>
<evidence type="ECO:0000256" key="16">
    <source>
        <dbReference type="ARBA" id="ARBA00077688"/>
    </source>
</evidence>
<dbReference type="GO" id="GO:0006508">
    <property type="term" value="P:proteolysis"/>
    <property type="evidence" value="ECO:0007669"/>
    <property type="project" value="UniProtKB-KW"/>
</dbReference>
<dbReference type="SUPFAM" id="SSF53187">
    <property type="entry name" value="Zn-dependent exopeptidases"/>
    <property type="match status" value="1"/>
</dbReference>
<dbReference type="OrthoDB" id="9773892at2"/>
<comment type="catalytic activity">
    <reaction evidence="9">
        <text>Hydrolysis of dipeptides, preferentially hydrophobic dipeptides including prolyl amino acids.</text>
        <dbReference type="EC" id="3.4.13.18"/>
    </reaction>
</comment>
<comment type="similarity">
    <text evidence="12">Belongs to the peptidase M20C family.</text>
</comment>
<feature type="domain" description="Peptidase M20 dimerisation" evidence="18">
    <location>
        <begin position="209"/>
        <end position="290"/>
    </location>
</feature>
<dbReference type="EMBL" id="SNYH01000001">
    <property type="protein sequence ID" value="TDQ29898.1"/>
    <property type="molecule type" value="Genomic_DNA"/>
</dbReference>
<dbReference type="Pfam" id="PF01546">
    <property type="entry name" value="Peptidase_M20"/>
    <property type="match status" value="1"/>
</dbReference>
<keyword evidence="6" id="KW-0862">Zinc</keyword>
<dbReference type="FunFam" id="3.40.630.10:FF:000015">
    <property type="entry name" value="Aminoacyl-histidine dipeptidase PepD"/>
    <property type="match status" value="1"/>
</dbReference>